<evidence type="ECO:0000313" key="1">
    <source>
        <dbReference type="Proteomes" id="UP000492821"/>
    </source>
</evidence>
<name>A0A7E4W618_PANRE</name>
<reference evidence="1" key="1">
    <citation type="journal article" date="2013" name="Genetics">
        <title>The draft genome and transcriptome of Panagrellus redivivus are shaped by the harsh demands of a free-living lifestyle.</title>
        <authorList>
            <person name="Srinivasan J."/>
            <person name="Dillman A.R."/>
            <person name="Macchietto M.G."/>
            <person name="Heikkinen L."/>
            <person name="Lakso M."/>
            <person name="Fracchia K.M."/>
            <person name="Antoshechkin I."/>
            <person name="Mortazavi A."/>
            <person name="Wong G."/>
            <person name="Sternberg P.W."/>
        </authorList>
    </citation>
    <scope>NUCLEOTIDE SEQUENCE [LARGE SCALE GENOMIC DNA]</scope>
    <source>
        <strain evidence="1">MT8872</strain>
    </source>
</reference>
<proteinExistence type="predicted"/>
<sequence>MDLPDGMLGATMAPGSLFDSAQVDVIFQTWLTGMPTGCAYCSVSAGSISRGVRFGQPEKLNGTSLDNIVSVTFRIEHARSPGLTRWVRPEVVLTRKDRLRCALKRLSSPANRRWQQLGMRAQTSMTSIRAADISPAGLSTA</sequence>
<evidence type="ECO:0000313" key="2">
    <source>
        <dbReference type="WBParaSite" id="Pan_g801.t1"/>
    </source>
</evidence>
<organism evidence="1 2">
    <name type="scientific">Panagrellus redivivus</name>
    <name type="common">Microworm</name>
    <dbReference type="NCBI Taxonomy" id="6233"/>
    <lineage>
        <taxon>Eukaryota</taxon>
        <taxon>Metazoa</taxon>
        <taxon>Ecdysozoa</taxon>
        <taxon>Nematoda</taxon>
        <taxon>Chromadorea</taxon>
        <taxon>Rhabditida</taxon>
        <taxon>Tylenchina</taxon>
        <taxon>Panagrolaimomorpha</taxon>
        <taxon>Panagrolaimoidea</taxon>
        <taxon>Panagrolaimidae</taxon>
        <taxon>Panagrellus</taxon>
    </lineage>
</organism>
<keyword evidence="1" id="KW-1185">Reference proteome</keyword>
<accession>A0A7E4W618</accession>
<protein>
    <submittedName>
        <fullName evidence="2">Transposase</fullName>
    </submittedName>
</protein>
<dbReference type="Proteomes" id="UP000492821">
    <property type="component" value="Unassembled WGS sequence"/>
</dbReference>
<dbReference type="WBParaSite" id="Pan_g801.t1">
    <property type="protein sequence ID" value="Pan_g801.t1"/>
    <property type="gene ID" value="Pan_g801"/>
</dbReference>
<dbReference type="AlphaFoldDB" id="A0A7E4W618"/>
<reference evidence="2" key="2">
    <citation type="submission" date="2020-10" db="UniProtKB">
        <authorList>
            <consortium name="WormBaseParasite"/>
        </authorList>
    </citation>
    <scope>IDENTIFICATION</scope>
</reference>